<dbReference type="InterPro" id="IPR011990">
    <property type="entry name" value="TPR-like_helical_dom_sf"/>
</dbReference>
<evidence type="ECO:0000256" key="2">
    <source>
        <dbReference type="ARBA" id="ARBA00022840"/>
    </source>
</evidence>
<gene>
    <name evidence="4" type="ORF">ACFQVD_15280</name>
</gene>
<accession>A0ABW2SYN3</accession>
<keyword evidence="5" id="KW-1185">Reference proteome</keyword>
<keyword evidence="2" id="KW-0067">ATP-binding</keyword>
<dbReference type="RefSeq" id="WP_343980701.1">
    <property type="nucleotide sequence ID" value="NZ_BAAAGK010000204.1"/>
</dbReference>
<dbReference type="PROSITE" id="PS00622">
    <property type="entry name" value="HTH_LUXR_1"/>
    <property type="match status" value="1"/>
</dbReference>
<dbReference type="EMBL" id="JBHTEE010000001">
    <property type="protein sequence ID" value="MFC7601455.1"/>
    <property type="molecule type" value="Genomic_DNA"/>
</dbReference>
<dbReference type="InterPro" id="IPR000792">
    <property type="entry name" value="Tscrpt_reg_LuxR_C"/>
</dbReference>
<dbReference type="SUPFAM" id="SSF52540">
    <property type="entry name" value="P-loop containing nucleoside triphosphate hydrolases"/>
    <property type="match status" value="1"/>
</dbReference>
<dbReference type="SUPFAM" id="SSF46894">
    <property type="entry name" value="C-terminal effector domain of the bipartite response regulators"/>
    <property type="match status" value="1"/>
</dbReference>
<dbReference type="Pfam" id="PF13191">
    <property type="entry name" value="AAA_16"/>
    <property type="match status" value="1"/>
</dbReference>
<dbReference type="CDD" id="cd06170">
    <property type="entry name" value="LuxR_C_like"/>
    <property type="match status" value="1"/>
</dbReference>
<dbReference type="PROSITE" id="PS50043">
    <property type="entry name" value="HTH_LUXR_2"/>
    <property type="match status" value="1"/>
</dbReference>
<dbReference type="InterPro" id="IPR027417">
    <property type="entry name" value="P-loop_NTPase"/>
</dbReference>
<protein>
    <submittedName>
        <fullName evidence="4">AAA family ATPase</fullName>
    </submittedName>
</protein>
<dbReference type="InterPro" id="IPR036388">
    <property type="entry name" value="WH-like_DNA-bd_sf"/>
</dbReference>
<evidence type="ECO:0000256" key="1">
    <source>
        <dbReference type="ARBA" id="ARBA00022741"/>
    </source>
</evidence>
<dbReference type="PANTHER" id="PTHR16305">
    <property type="entry name" value="TESTICULAR SOLUBLE ADENYLYL CYCLASE"/>
    <property type="match status" value="1"/>
</dbReference>
<evidence type="ECO:0000313" key="5">
    <source>
        <dbReference type="Proteomes" id="UP001596514"/>
    </source>
</evidence>
<dbReference type="SUPFAM" id="SSF48452">
    <property type="entry name" value="TPR-like"/>
    <property type="match status" value="1"/>
</dbReference>
<dbReference type="SMART" id="SM00421">
    <property type="entry name" value="HTH_LUXR"/>
    <property type="match status" value="1"/>
</dbReference>
<comment type="caution">
    <text evidence="4">The sequence shown here is derived from an EMBL/GenBank/DDBJ whole genome shotgun (WGS) entry which is preliminary data.</text>
</comment>
<dbReference type="InterPro" id="IPR041664">
    <property type="entry name" value="AAA_16"/>
</dbReference>
<dbReference type="Gene3D" id="1.25.40.10">
    <property type="entry name" value="Tetratricopeptide repeat domain"/>
    <property type="match status" value="1"/>
</dbReference>
<evidence type="ECO:0000313" key="4">
    <source>
        <dbReference type="EMBL" id="MFC7601455.1"/>
    </source>
</evidence>
<feature type="domain" description="HTH luxR-type" evidence="3">
    <location>
        <begin position="846"/>
        <end position="911"/>
    </location>
</feature>
<sequence length="921" mass="98753">MSGWIFHGETRLVGREAELGTLVSGLDKAGQGPARMILMRGPAGSGKTALLDALERYARCAGVTILRGSCSPAGAGLPWHAAESLFGGAPLHDEHATAPLSHRLLRRVMEATASGPVVVMLDDTQWCDEESLVWLDFLMNRGYYLPLLVLLAQRRSGPPNRRGAIPGFAARGHRTVDLGPLFEEDAGEMARRWWDAVPEEPFVRACNSVCRGNPALLARLFAHLSEEGVSPDARGALRAGELGAELFAGRLLATLDRQPEYVRKVVEARAVLGQADAELLGMLSGVPEPLVAAVIDILRDEEIIEADLAELSDDHVRTMVLSGMPVATLDRWRELAARLLNDGGRPAEEISAQLVLLPRLPEPWMRDVLREAARRAERDGSLGMAARYLGRVVVADPADIDAQADFARLIGHDDPSGAYAMLRSGIEETGDVRGRARLAVQLAKVAPPLGREPEAISILNGILAELDGVGAGDHGLRTMVESALSLIGWNRRSTNRVISERVMAMPIPEAHTVGERELLAVRSMISAMSGLSSQACLVPARQALSGADETPCSWAFGAAAYVLSLADEVEEAVRAMDRMIARGTEHGDAWGRATALSTRSWILAEAGDLDGALMDATRAVELADEWSWSKGVTAPRTALAAVLARRGDIGQAAFVLGQMTSRDVEESLLDCPRVLMTRSYLAVSRGDHEGALSSLTACGALLAEAGVRNPIFAPWWLDVACLLADLGRRSEAEGFVEHGEQLAATWGNASARGFALLARGAITEGSEGVETLTEAVETLANTQARWYLVRAESLLGEALLRMDDREGARGHFRRAVYLSVRCGFRAPAAKARDRLVAAGGWMYQGAGGVKDVLTMGERRVAELAATGATNREIARTLRIAVRTVEIHLTSIFRKLGVSGRTDLGWALDALGKAGRNTPAAG</sequence>
<dbReference type="Gene3D" id="1.10.10.10">
    <property type="entry name" value="Winged helix-like DNA-binding domain superfamily/Winged helix DNA-binding domain"/>
    <property type="match status" value="1"/>
</dbReference>
<dbReference type="PANTHER" id="PTHR16305:SF35">
    <property type="entry name" value="TRANSCRIPTIONAL ACTIVATOR DOMAIN"/>
    <property type="match status" value="1"/>
</dbReference>
<keyword evidence="1" id="KW-0547">Nucleotide-binding</keyword>
<organism evidence="4 5">
    <name type="scientific">Streptosporangium amethystogenes subsp. fukuiense</name>
    <dbReference type="NCBI Taxonomy" id="698418"/>
    <lineage>
        <taxon>Bacteria</taxon>
        <taxon>Bacillati</taxon>
        <taxon>Actinomycetota</taxon>
        <taxon>Actinomycetes</taxon>
        <taxon>Streptosporangiales</taxon>
        <taxon>Streptosporangiaceae</taxon>
        <taxon>Streptosporangium</taxon>
    </lineage>
</organism>
<name>A0ABW2SYN3_9ACTN</name>
<dbReference type="InterPro" id="IPR016032">
    <property type="entry name" value="Sig_transdc_resp-reg_C-effctor"/>
</dbReference>
<reference evidence="5" key="1">
    <citation type="journal article" date="2019" name="Int. J. Syst. Evol. Microbiol.">
        <title>The Global Catalogue of Microorganisms (GCM) 10K type strain sequencing project: providing services to taxonomists for standard genome sequencing and annotation.</title>
        <authorList>
            <consortium name="The Broad Institute Genomics Platform"/>
            <consortium name="The Broad Institute Genome Sequencing Center for Infectious Disease"/>
            <person name="Wu L."/>
            <person name="Ma J."/>
        </authorList>
    </citation>
    <scope>NUCLEOTIDE SEQUENCE [LARGE SCALE GENOMIC DNA]</scope>
    <source>
        <strain evidence="5">JCM 10083</strain>
    </source>
</reference>
<dbReference type="Proteomes" id="UP001596514">
    <property type="component" value="Unassembled WGS sequence"/>
</dbReference>
<proteinExistence type="predicted"/>
<dbReference type="Pfam" id="PF00196">
    <property type="entry name" value="GerE"/>
    <property type="match status" value="1"/>
</dbReference>
<dbReference type="PRINTS" id="PR00038">
    <property type="entry name" value="HTHLUXR"/>
</dbReference>
<evidence type="ECO:0000259" key="3">
    <source>
        <dbReference type="PROSITE" id="PS50043"/>
    </source>
</evidence>